<protein>
    <submittedName>
        <fullName evidence="1">Uncharacterized protein</fullName>
    </submittedName>
</protein>
<dbReference type="RefSeq" id="XP_068348029.1">
    <property type="nucleotide sequence ID" value="XM_068495690.1"/>
</dbReference>
<evidence type="ECO:0000313" key="1">
    <source>
        <dbReference type="EMBL" id="OHS94892.1"/>
    </source>
</evidence>
<name>A0A1J4JCA5_9EUKA</name>
<comment type="caution">
    <text evidence="1">The sequence shown here is derived from an EMBL/GenBank/DDBJ whole genome shotgun (WGS) entry which is preliminary data.</text>
</comment>
<proteinExistence type="predicted"/>
<evidence type="ECO:0000313" key="2">
    <source>
        <dbReference type="Proteomes" id="UP000179807"/>
    </source>
</evidence>
<sequence length="1351" mass="154015">MSVDRLFCDRSQAVTFFETKMAQAKDQTKKKVTLDNEALFISAYNLTSFDDKKFKDACAHAKDRLKNLALIPESDVIHNCDLFSIPDFLDFTRERDAQLFFDATMAVGELLCFFLLLDDSLSQGDARNYMQFLDSFLQNDDDWISDTQRCKQFFNVIFAAASIVKRNHSEDYPVDNVKKYFDDKTIQFLTDVALVQKSLCQSRAFKAFIEVIGKLFIVNVICTNSQNQTFRSLEVVIYMINQEKMNSSTQNPTNEYQTYLNFVKTVNILYDDPQLPSLLVDTEILQKAGDFGFPSFFSSFVDFLTSMVQSPQLASYVYDYIKNTPSDILKFQNFLSAISEHTTDFMQCEIDRQNLDAKDTLGLESVLRLISALCKQDPKFVVLLTQSDQYKQYNLVNSLIMYPLSPVPASLKAECFNCLASMKINLWSQLKATKILTEEIIDSHKDGILSDINIVEAQAQYFSIPRALSNLIASMLTIEDATPDNFLIYHRFMNEEILKKLKVWKYLYPDIKWGMLRSICTAWINALSRKNWLDICMPIFRTAISDQSFINELLHLTNEETCPVECLEPTYKFLLLLLQKEKDFLKKALASNDPCAAAVVNQISRDPNAVIKILRCLLSHFKDFQITALKLIEFLATASPSIIQILLTKPSAKAIQICNGVINVNEPEDSLDLNVRCLLLDMLFKLGSNSYFVRHVCGFDQHDPPNSILHSTLDSGIFVLITKKLCEIETHKNYQNFVAKALRVLLLECKQELTIGSTLNLLRSSLHSFFISQLKYLTSHSSSRIAIGCFLQILAREASNSSQTGSLSGITYDSFNYLMTTQTELGESKRSVLILDFIDRVNDDNESKYILKGVNDLTVSYLNSASIIKMMKESSHIWPSTWIQIIFCLLEKLQKHTNSKLTGRIAGTCSIISNAVFIEKRFGEINSTTLKLKKLFTIILNSLIRLVEIDHVQPRISMYGLLNAVLSSLKPSDELKAIFKPVERQILRVALIDSESEIPVLRSATFAAVESLLPYATPGSFHPFLINAISQTEGDWRLFETDSKAAAFCMSAKCRFYSKYITSSTDLSHECRAMLDDGLIIRLSYAPFWNDCALMISSSSSEMKTKTASDILSLFALISTAFNESEDLRIQIRRFFRDYHKVIAASLDHNGHLTIGIIEFYASFSKLLSTIPVVEDLDEVGIWSRIPFIFRRFANEDDWRAALQKDSQDVFKKAKKIISQLLVSLIFVMVKMSEIKNIFTAPLFGEEWRARYIVHKKENMLPLSIITSYLIRLLKDIKENDNRMKSVTSACLVLIWWHIDRWDTSKGVGNIDLGVVRRQASMFAQEPFTKFVGNSNLDNLILRKLIQFSNA</sequence>
<dbReference type="GeneID" id="94830394"/>
<dbReference type="EMBL" id="MLAK01001282">
    <property type="protein sequence ID" value="OHS94892.1"/>
    <property type="molecule type" value="Genomic_DNA"/>
</dbReference>
<dbReference type="OrthoDB" id="2019644at2759"/>
<gene>
    <name evidence="1" type="ORF">TRFO_10835</name>
</gene>
<dbReference type="VEuPathDB" id="TrichDB:TRFO_10835"/>
<reference evidence="1" key="1">
    <citation type="submission" date="2016-10" db="EMBL/GenBank/DDBJ databases">
        <authorList>
            <person name="Benchimol M."/>
            <person name="Almeida L.G."/>
            <person name="Vasconcelos A.T."/>
            <person name="Perreira-Neves A."/>
            <person name="Rosa I.A."/>
            <person name="Tasca T."/>
            <person name="Bogo M.R."/>
            <person name="de Souza W."/>
        </authorList>
    </citation>
    <scope>NUCLEOTIDE SEQUENCE [LARGE SCALE GENOMIC DNA]</scope>
    <source>
        <strain evidence="1">K</strain>
    </source>
</reference>
<keyword evidence="2" id="KW-1185">Reference proteome</keyword>
<organism evidence="1 2">
    <name type="scientific">Tritrichomonas foetus</name>
    <dbReference type="NCBI Taxonomy" id="1144522"/>
    <lineage>
        <taxon>Eukaryota</taxon>
        <taxon>Metamonada</taxon>
        <taxon>Parabasalia</taxon>
        <taxon>Tritrichomonadida</taxon>
        <taxon>Tritrichomonadidae</taxon>
        <taxon>Tritrichomonas</taxon>
    </lineage>
</organism>
<accession>A0A1J4JCA5</accession>
<dbReference type="Proteomes" id="UP000179807">
    <property type="component" value="Unassembled WGS sequence"/>
</dbReference>